<comment type="similarity">
    <text evidence="8">Belongs to the binding-protein-dependent transport system permease family.</text>
</comment>
<dbReference type="PANTHER" id="PTHR30614:SF0">
    <property type="entry name" value="L-CYSTINE TRANSPORT SYSTEM PERMEASE PROTEIN TCYL"/>
    <property type="match status" value="1"/>
</dbReference>
<feature type="transmembrane region" description="Helical" evidence="8">
    <location>
        <begin position="151"/>
        <end position="174"/>
    </location>
</feature>
<dbReference type="OrthoDB" id="9805999at2"/>
<evidence type="ECO:0000256" key="8">
    <source>
        <dbReference type="RuleBase" id="RU363032"/>
    </source>
</evidence>
<protein>
    <submittedName>
        <fullName evidence="10">Amino acid ABC transporter membrane protein 1, PAAT family</fullName>
    </submittedName>
</protein>
<evidence type="ECO:0000259" key="9">
    <source>
        <dbReference type="PROSITE" id="PS50928"/>
    </source>
</evidence>
<keyword evidence="3" id="KW-1003">Cell membrane</keyword>
<evidence type="ECO:0000256" key="6">
    <source>
        <dbReference type="ARBA" id="ARBA00022989"/>
    </source>
</evidence>
<dbReference type="InterPro" id="IPR010065">
    <property type="entry name" value="AA_ABC_transptr_permease_3TM"/>
</dbReference>
<keyword evidence="6 8" id="KW-1133">Transmembrane helix</keyword>
<feature type="transmembrane region" description="Helical" evidence="8">
    <location>
        <begin position="186"/>
        <end position="206"/>
    </location>
</feature>
<dbReference type="RefSeq" id="WP_092984536.1">
    <property type="nucleotide sequence ID" value="NZ_FNFY01000003.1"/>
</dbReference>
<feature type="transmembrane region" description="Helical" evidence="8">
    <location>
        <begin position="54"/>
        <end position="75"/>
    </location>
</feature>
<dbReference type="GO" id="GO:0022857">
    <property type="term" value="F:transmembrane transporter activity"/>
    <property type="evidence" value="ECO:0007669"/>
    <property type="project" value="InterPro"/>
</dbReference>
<gene>
    <name evidence="10" type="ORF">SAMN05216216_103111</name>
</gene>
<dbReference type="InterPro" id="IPR043429">
    <property type="entry name" value="ArtM/GltK/GlnP/TcyL/YhdX-like"/>
</dbReference>
<keyword evidence="11" id="KW-1185">Reference proteome</keyword>
<dbReference type="InterPro" id="IPR000515">
    <property type="entry name" value="MetI-like"/>
</dbReference>
<dbReference type="STRING" id="576118.SAMN05216216_103111"/>
<organism evidence="10 11">
    <name type="scientific">Lacicoccus qingdaonensis</name>
    <dbReference type="NCBI Taxonomy" id="576118"/>
    <lineage>
        <taxon>Bacteria</taxon>
        <taxon>Bacillati</taxon>
        <taxon>Bacillota</taxon>
        <taxon>Bacilli</taxon>
        <taxon>Bacillales</taxon>
        <taxon>Salinicoccaceae</taxon>
        <taxon>Lacicoccus</taxon>
    </lineage>
</organism>
<evidence type="ECO:0000256" key="5">
    <source>
        <dbReference type="ARBA" id="ARBA00022970"/>
    </source>
</evidence>
<keyword evidence="4 8" id="KW-0812">Transmembrane</keyword>
<dbReference type="CDD" id="cd06261">
    <property type="entry name" value="TM_PBP2"/>
    <property type="match status" value="1"/>
</dbReference>
<dbReference type="EMBL" id="FNFY01000003">
    <property type="protein sequence ID" value="SDK43100.1"/>
    <property type="molecule type" value="Genomic_DNA"/>
</dbReference>
<dbReference type="GO" id="GO:0006865">
    <property type="term" value="P:amino acid transport"/>
    <property type="evidence" value="ECO:0007669"/>
    <property type="project" value="UniProtKB-KW"/>
</dbReference>
<feature type="domain" description="ABC transmembrane type-1" evidence="9">
    <location>
        <begin position="16"/>
        <end position="205"/>
    </location>
</feature>
<sequence>MFDTGLNILSYLSQGLGTTISIFLTATAISFVIAFVAGLSRLSGNILIRGFTAFYVEIFRGTSLIVQLFWLYYAVPMLFDINLGSNWWVGVIAVALNYGAYMSEVVRTSVVSVDKGQTEAGIALNLSRFQRMREIILPQALRLMLPEFGNYSIQILKGTALVSLIGLTDLLYYGDIYRSTNLSEGPLAYLMVLVMYFIIALPLIWLSKKGEKIAKKGVAS</sequence>
<dbReference type="NCBIfam" id="TIGR01726">
    <property type="entry name" value="HEQRo_perm_3TM"/>
    <property type="match status" value="1"/>
</dbReference>
<evidence type="ECO:0000256" key="7">
    <source>
        <dbReference type="ARBA" id="ARBA00023136"/>
    </source>
</evidence>
<dbReference type="Pfam" id="PF00528">
    <property type="entry name" value="BPD_transp_1"/>
    <property type="match status" value="1"/>
</dbReference>
<feature type="transmembrane region" description="Helical" evidence="8">
    <location>
        <begin position="20"/>
        <end position="42"/>
    </location>
</feature>
<dbReference type="InterPro" id="IPR035906">
    <property type="entry name" value="MetI-like_sf"/>
</dbReference>
<keyword evidence="2 8" id="KW-0813">Transport</keyword>
<evidence type="ECO:0000256" key="3">
    <source>
        <dbReference type="ARBA" id="ARBA00022475"/>
    </source>
</evidence>
<dbReference type="PROSITE" id="PS50928">
    <property type="entry name" value="ABC_TM1"/>
    <property type="match status" value="1"/>
</dbReference>
<keyword evidence="7 8" id="KW-0472">Membrane</keyword>
<evidence type="ECO:0000313" key="10">
    <source>
        <dbReference type="EMBL" id="SDK43100.1"/>
    </source>
</evidence>
<name>A0A1G9BUS2_9BACL</name>
<comment type="subcellular location">
    <subcellularLocation>
        <location evidence="1 8">Cell membrane</location>
        <topology evidence="1 8">Multi-pass membrane protein</topology>
    </subcellularLocation>
</comment>
<reference evidence="11" key="1">
    <citation type="submission" date="2016-10" db="EMBL/GenBank/DDBJ databases">
        <authorList>
            <person name="Varghese N."/>
            <person name="Submissions S."/>
        </authorList>
    </citation>
    <scope>NUCLEOTIDE SEQUENCE [LARGE SCALE GENOMIC DNA]</scope>
    <source>
        <strain evidence="11">CGMCC 1.8895</strain>
    </source>
</reference>
<evidence type="ECO:0000313" key="11">
    <source>
        <dbReference type="Proteomes" id="UP000199008"/>
    </source>
</evidence>
<accession>A0A1G9BUS2</accession>
<evidence type="ECO:0000256" key="2">
    <source>
        <dbReference type="ARBA" id="ARBA00022448"/>
    </source>
</evidence>
<feature type="transmembrane region" description="Helical" evidence="8">
    <location>
        <begin position="87"/>
        <end position="106"/>
    </location>
</feature>
<keyword evidence="5" id="KW-0029">Amino-acid transport</keyword>
<evidence type="ECO:0000256" key="4">
    <source>
        <dbReference type="ARBA" id="ARBA00022692"/>
    </source>
</evidence>
<evidence type="ECO:0000256" key="1">
    <source>
        <dbReference type="ARBA" id="ARBA00004651"/>
    </source>
</evidence>
<dbReference type="Proteomes" id="UP000199008">
    <property type="component" value="Unassembled WGS sequence"/>
</dbReference>
<dbReference type="AlphaFoldDB" id="A0A1G9BUS2"/>
<proteinExistence type="inferred from homology"/>
<dbReference type="PANTHER" id="PTHR30614">
    <property type="entry name" value="MEMBRANE COMPONENT OF AMINO ACID ABC TRANSPORTER"/>
    <property type="match status" value="1"/>
</dbReference>
<dbReference type="GO" id="GO:0043190">
    <property type="term" value="C:ATP-binding cassette (ABC) transporter complex"/>
    <property type="evidence" value="ECO:0007669"/>
    <property type="project" value="InterPro"/>
</dbReference>
<dbReference type="Gene3D" id="1.10.3720.10">
    <property type="entry name" value="MetI-like"/>
    <property type="match status" value="1"/>
</dbReference>
<dbReference type="SUPFAM" id="SSF161098">
    <property type="entry name" value="MetI-like"/>
    <property type="match status" value="1"/>
</dbReference>